<gene>
    <name evidence="3" type="ORF">FDP41_009109</name>
</gene>
<evidence type="ECO:0000313" key="3">
    <source>
        <dbReference type="EMBL" id="KAF0972860.1"/>
    </source>
</evidence>
<evidence type="ECO:0000313" key="4">
    <source>
        <dbReference type="Proteomes" id="UP000444721"/>
    </source>
</evidence>
<dbReference type="OrthoDB" id="10296063at2759"/>
<dbReference type="GeneID" id="68116326"/>
<feature type="compositionally biased region" description="Acidic residues" evidence="1">
    <location>
        <begin position="589"/>
        <end position="602"/>
    </location>
</feature>
<feature type="domain" description="T4 RNA ligase 1-like N-terminal" evidence="2">
    <location>
        <begin position="92"/>
        <end position="190"/>
    </location>
</feature>
<keyword evidence="4" id="KW-1185">Reference proteome</keyword>
<dbReference type="RefSeq" id="XP_044557574.1">
    <property type="nucleotide sequence ID" value="XM_044713034.1"/>
</dbReference>
<comment type="caution">
    <text evidence="3">The sequence shown here is derived from an EMBL/GenBank/DDBJ whole genome shotgun (WGS) entry which is preliminary data.</text>
</comment>
<dbReference type="Proteomes" id="UP000444721">
    <property type="component" value="Unassembled WGS sequence"/>
</dbReference>
<proteinExistence type="predicted"/>
<evidence type="ECO:0000256" key="1">
    <source>
        <dbReference type="SAM" id="MobiDB-lite"/>
    </source>
</evidence>
<dbReference type="AlphaFoldDB" id="A0A6A5BFS4"/>
<evidence type="ECO:0000259" key="2">
    <source>
        <dbReference type="Pfam" id="PF09511"/>
    </source>
</evidence>
<protein>
    <recommendedName>
        <fullName evidence="2">T4 RNA ligase 1-like N-terminal domain-containing protein</fullName>
    </recommendedName>
</protein>
<dbReference type="VEuPathDB" id="AmoebaDB:NfTy_046160"/>
<reference evidence="3 4" key="1">
    <citation type="journal article" date="2019" name="Sci. Rep.">
        <title>Nanopore sequencing improves the draft genome of the human pathogenic amoeba Naegleria fowleri.</title>
        <authorList>
            <person name="Liechti N."/>
            <person name="Schurch N."/>
            <person name="Bruggmann R."/>
            <person name="Wittwer M."/>
        </authorList>
    </citation>
    <scope>NUCLEOTIDE SEQUENCE [LARGE SCALE GENOMIC DNA]</scope>
    <source>
        <strain evidence="3 4">ATCC 30894</strain>
    </source>
</reference>
<dbReference type="Pfam" id="PF09511">
    <property type="entry name" value="RNA_lig_T4_1"/>
    <property type="match status" value="2"/>
</dbReference>
<dbReference type="VEuPathDB" id="AmoebaDB:NF0026700"/>
<dbReference type="Gene3D" id="1.10.3550.20">
    <property type="match status" value="1"/>
</dbReference>
<dbReference type="OMA" id="EYKTSEM"/>
<dbReference type="VEuPathDB" id="AmoebaDB:FDP41_009109"/>
<dbReference type="EMBL" id="VFQX01000066">
    <property type="protein sequence ID" value="KAF0972860.1"/>
    <property type="molecule type" value="Genomic_DNA"/>
</dbReference>
<organism evidence="3 4">
    <name type="scientific">Naegleria fowleri</name>
    <name type="common">Brain eating amoeba</name>
    <dbReference type="NCBI Taxonomy" id="5763"/>
    <lineage>
        <taxon>Eukaryota</taxon>
        <taxon>Discoba</taxon>
        <taxon>Heterolobosea</taxon>
        <taxon>Tetramitia</taxon>
        <taxon>Eutetramitia</taxon>
        <taxon>Vahlkampfiidae</taxon>
        <taxon>Naegleria</taxon>
    </lineage>
</organism>
<dbReference type="InterPro" id="IPR019039">
    <property type="entry name" value="T4-Rnl1-like_N"/>
</dbReference>
<accession>A0A6A5BFS4</accession>
<feature type="domain" description="T4 RNA ligase 1-like N-terminal" evidence="2">
    <location>
        <begin position="288"/>
        <end position="408"/>
    </location>
</feature>
<sequence length="602" mass="70324">MISSSCSIHPSFHDMDILHYPKLTHLSQIEENIKGVENCITINHRAPFIYASYENVSSKLFPPVFQYSGFDQLQELFSKNPNEYHRRMLRREVRGLAFDDETKKIMSRTMPKFFNIDEFEESSKKRVEYLLKKALEQHHNQGGDPPYVLLEKLDGSLCSPIIERCVSSDEEHAIVSLSKNNYATALIDHGNARREYTSFKVRMRTKLSHTNSIVIGMEELIYQLGDECSQRNNNANQTEDIKVILRDHLKNIPQLPLMLKELSPEEEEFLVFKIDEEAIVQQDQFLKLPPATQNFIRFCIYWMNRGYTPLFEFFSKDHKIVIDYGDKPFLSLLAIRHTVNGNFLPYQQVKESADFYDIECVKECSNQKVLTAASNGDIEELLKAIRNERGIEGYVLVLNSGWMFKVKSMWYSDIHKTNAFISKGELKEAAMWNYVLESKVDDIIGFVRSEEDRVRLRDFNDKLINYFNNYVEKIQNYTHAIQQELEKDFPNVGYEDIPMKNFTTVARSILSNEPSFILNLLIINKKEQTSLHSLLKDQCVKISQKDLNTVKKMLECTDLEFISRSEMRRREKLAKLNQVDKATDQSQDAQDEYEEFQDEENA</sequence>
<name>A0A6A5BFS4_NAEFO</name>
<feature type="region of interest" description="Disordered" evidence="1">
    <location>
        <begin position="575"/>
        <end position="602"/>
    </location>
</feature>